<sequence length="383" mass="41339">MYDGSEFVALKYPVNREEEEFCQALQGQLCLGVPRIFDMGWHSEECYVVVQLLGAPVSRLFELLAPWDVGVKWQVLRVLGRQLVRRLRAVHRMGFVHCDVNASNILLGGEETWALPEPRGAAQGPSEPHGPGEAEDPQEVALGCRPFLIDFGCARRFPDGEPMLPYWGSIDYTSINALTSECCRGPHDDLESLGWLLLHGLFRELPWTQWVQAAWSANGVGEASMTPACQQVRLAKVALLELGHGAFEPRWAHLAELPADLCLYLRRCRAQAAAAAAATELEPVRPAGLGSRGAGAARALAADHEVLLQILGCPGGLDDHDAERLTSSSCGTSDSARARGRWPAARRRPPTARSRRGAASHASVDGGGASSPGAPPSALGWPP</sequence>
<feature type="compositionally biased region" description="Polar residues" evidence="2">
    <location>
        <begin position="325"/>
        <end position="334"/>
    </location>
</feature>
<feature type="region of interest" description="Disordered" evidence="2">
    <location>
        <begin position="324"/>
        <end position="383"/>
    </location>
</feature>
<dbReference type="InterPro" id="IPR050235">
    <property type="entry name" value="CK1_Ser-Thr_kinase"/>
</dbReference>
<dbReference type="PROSITE" id="PS50011">
    <property type="entry name" value="PROTEIN_KINASE_DOM"/>
    <property type="match status" value="1"/>
</dbReference>
<name>A0ABN9X101_9DINO</name>
<dbReference type="SUPFAM" id="SSF56112">
    <property type="entry name" value="Protein kinase-like (PK-like)"/>
    <property type="match status" value="1"/>
</dbReference>
<comment type="caution">
    <text evidence="4">The sequence shown here is derived from an EMBL/GenBank/DDBJ whole genome shotgun (WGS) entry which is preliminary data.</text>
</comment>
<dbReference type="InterPro" id="IPR011009">
    <property type="entry name" value="Kinase-like_dom_sf"/>
</dbReference>
<feature type="domain" description="Protein kinase" evidence="3">
    <location>
        <begin position="1"/>
        <end position="307"/>
    </location>
</feature>
<feature type="region of interest" description="Disordered" evidence="2">
    <location>
        <begin position="117"/>
        <end position="137"/>
    </location>
</feature>
<feature type="compositionally biased region" description="Basic residues" evidence="2">
    <location>
        <begin position="338"/>
        <end position="358"/>
    </location>
</feature>
<evidence type="ECO:0000256" key="1">
    <source>
        <dbReference type="ARBA" id="ARBA00023860"/>
    </source>
</evidence>
<proteinExistence type="predicted"/>
<evidence type="ECO:0000313" key="4">
    <source>
        <dbReference type="EMBL" id="CAK0892929.1"/>
    </source>
</evidence>
<gene>
    <name evidence="4" type="ORF">PCOR1329_LOCUS72445</name>
</gene>
<keyword evidence="5" id="KW-1185">Reference proteome</keyword>
<accession>A0ABN9X101</accession>
<dbReference type="Pfam" id="PF00069">
    <property type="entry name" value="Pkinase"/>
    <property type="match status" value="1"/>
</dbReference>
<dbReference type="Gene3D" id="1.10.510.10">
    <property type="entry name" value="Transferase(Phosphotransferase) domain 1"/>
    <property type="match status" value="1"/>
</dbReference>
<dbReference type="InterPro" id="IPR000719">
    <property type="entry name" value="Prot_kinase_dom"/>
</dbReference>
<evidence type="ECO:0000259" key="3">
    <source>
        <dbReference type="PROSITE" id="PS50011"/>
    </source>
</evidence>
<reference evidence="4" key="1">
    <citation type="submission" date="2023-10" db="EMBL/GenBank/DDBJ databases">
        <authorList>
            <person name="Chen Y."/>
            <person name="Shah S."/>
            <person name="Dougan E. K."/>
            <person name="Thang M."/>
            <person name="Chan C."/>
        </authorList>
    </citation>
    <scope>NUCLEOTIDE SEQUENCE [LARGE SCALE GENOMIC DNA]</scope>
</reference>
<evidence type="ECO:0000256" key="2">
    <source>
        <dbReference type="SAM" id="MobiDB-lite"/>
    </source>
</evidence>
<dbReference type="EMBL" id="CAUYUJ010019686">
    <property type="protein sequence ID" value="CAK0892929.1"/>
    <property type="molecule type" value="Genomic_DNA"/>
</dbReference>
<organism evidence="4 5">
    <name type="scientific">Prorocentrum cordatum</name>
    <dbReference type="NCBI Taxonomy" id="2364126"/>
    <lineage>
        <taxon>Eukaryota</taxon>
        <taxon>Sar</taxon>
        <taxon>Alveolata</taxon>
        <taxon>Dinophyceae</taxon>
        <taxon>Prorocentrales</taxon>
        <taxon>Prorocentraceae</taxon>
        <taxon>Prorocentrum</taxon>
    </lineage>
</organism>
<dbReference type="PANTHER" id="PTHR11909">
    <property type="entry name" value="CASEIN KINASE-RELATED"/>
    <property type="match status" value="1"/>
</dbReference>
<dbReference type="Proteomes" id="UP001189429">
    <property type="component" value="Unassembled WGS sequence"/>
</dbReference>
<evidence type="ECO:0000313" key="5">
    <source>
        <dbReference type="Proteomes" id="UP001189429"/>
    </source>
</evidence>
<protein>
    <recommendedName>
        <fullName evidence="1">Casein kinase I</fullName>
    </recommendedName>
</protein>